<protein>
    <submittedName>
        <fullName evidence="2">REP element-mobilizing transposase RayT</fullName>
    </submittedName>
</protein>
<dbReference type="GO" id="GO:0006313">
    <property type="term" value="P:DNA transposition"/>
    <property type="evidence" value="ECO:0007669"/>
    <property type="project" value="InterPro"/>
</dbReference>
<organism evidence="2 3">
    <name type="scientific">Arcicella rosea</name>
    <dbReference type="NCBI Taxonomy" id="502909"/>
    <lineage>
        <taxon>Bacteria</taxon>
        <taxon>Pseudomonadati</taxon>
        <taxon>Bacteroidota</taxon>
        <taxon>Cytophagia</taxon>
        <taxon>Cytophagales</taxon>
        <taxon>Flectobacillaceae</taxon>
        <taxon>Arcicella</taxon>
    </lineage>
</organism>
<evidence type="ECO:0000313" key="2">
    <source>
        <dbReference type="EMBL" id="MBB6005742.1"/>
    </source>
</evidence>
<dbReference type="PANTHER" id="PTHR36966:SF1">
    <property type="entry name" value="REP-ASSOCIATED TYROSINE TRANSPOSASE"/>
    <property type="match status" value="1"/>
</dbReference>
<comment type="caution">
    <text evidence="2">The sequence shown here is derived from an EMBL/GenBank/DDBJ whole genome shotgun (WGS) entry which is preliminary data.</text>
</comment>
<gene>
    <name evidence="2" type="ORF">HNP25_004426</name>
</gene>
<dbReference type="NCBIfam" id="NF047646">
    <property type="entry name" value="REP_Tyr_transpos"/>
    <property type="match status" value="1"/>
</dbReference>
<reference evidence="2 3" key="1">
    <citation type="submission" date="2020-08" db="EMBL/GenBank/DDBJ databases">
        <title>Functional genomics of gut bacteria from endangered species of beetles.</title>
        <authorList>
            <person name="Carlos-Shanley C."/>
        </authorList>
    </citation>
    <scope>NUCLEOTIDE SEQUENCE [LARGE SCALE GENOMIC DNA]</scope>
    <source>
        <strain evidence="2 3">S00070</strain>
    </source>
</reference>
<feature type="domain" description="Transposase IS200-like" evidence="1">
    <location>
        <begin position="9"/>
        <end position="147"/>
    </location>
</feature>
<dbReference type="GO" id="GO:0043565">
    <property type="term" value="F:sequence-specific DNA binding"/>
    <property type="evidence" value="ECO:0007669"/>
    <property type="project" value="TreeGrafter"/>
</dbReference>
<keyword evidence="3" id="KW-1185">Reference proteome</keyword>
<dbReference type="AlphaFoldDB" id="A0A841EPM6"/>
<name>A0A841EPM6_9BACT</name>
<dbReference type="GO" id="GO:0004803">
    <property type="term" value="F:transposase activity"/>
    <property type="evidence" value="ECO:0007669"/>
    <property type="project" value="InterPro"/>
</dbReference>
<dbReference type="Gene3D" id="3.30.70.1290">
    <property type="entry name" value="Transposase IS200-like"/>
    <property type="match status" value="1"/>
</dbReference>
<dbReference type="InterPro" id="IPR052715">
    <property type="entry name" value="RAYT_transposase"/>
</dbReference>
<dbReference type="SMART" id="SM01321">
    <property type="entry name" value="Y1_Tnp"/>
    <property type="match status" value="1"/>
</dbReference>
<accession>A0A841EPM6</accession>
<dbReference type="Pfam" id="PF01797">
    <property type="entry name" value="Y1_Tnp"/>
    <property type="match status" value="1"/>
</dbReference>
<evidence type="ECO:0000313" key="3">
    <source>
        <dbReference type="Proteomes" id="UP000524404"/>
    </source>
</evidence>
<dbReference type="Proteomes" id="UP000524404">
    <property type="component" value="Unassembled WGS sequence"/>
</dbReference>
<dbReference type="RefSeq" id="WP_184137822.1">
    <property type="nucleotide sequence ID" value="NZ_JACHKT010000066.1"/>
</dbReference>
<dbReference type="InterPro" id="IPR002686">
    <property type="entry name" value="Transposase_17"/>
</dbReference>
<dbReference type="SUPFAM" id="SSF143422">
    <property type="entry name" value="Transposase IS200-like"/>
    <property type="match status" value="1"/>
</dbReference>
<dbReference type="EMBL" id="JACHKT010000066">
    <property type="protein sequence ID" value="MBB6005742.1"/>
    <property type="molecule type" value="Genomic_DNA"/>
</dbReference>
<dbReference type="InterPro" id="IPR036515">
    <property type="entry name" value="Transposase_17_sf"/>
</dbReference>
<dbReference type="PANTHER" id="PTHR36966">
    <property type="entry name" value="REP-ASSOCIATED TYROSINE TRANSPOSASE"/>
    <property type="match status" value="1"/>
</dbReference>
<sequence>MPEGYQIYDQSGLYYLTLQVIDWVDVFSRKNHRDIIINSLDYCRKEKGLQIYAYVVMTNHIHLLTMAKEANLSNVIRDFKKFTASQILKAIATEPESRKDWMLKRFEFAARSNVRSSFYQFWTHENHAISCIKADFTKQKLDYIHNNPVRAGFVEKPEDWLYSSARNYAGLRSLIEIDFL</sequence>
<proteinExistence type="predicted"/>
<evidence type="ECO:0000259" key="1">
    <source>
        <dbReference type="SMART" id="SM01321"/>
    </source>
</evidence>